<dbReference type="RefSeq" id="WP_061605898.1">
    <property type="nucleotide sequence ID" value="NZ_JEMA01000212.1"/>
</dbReference>
<evidence type="ECO:0008006" key="4">
    <source>
        <dbReference type="Google" id="ProtNLM"/>
    </source>
</evidence>
<accession>A0A150QYT9</accession>
<evidence type="ECO:0000313" key="2">
    <source>
        <dbReference type="EMBL" id="KYF73133.1"/>
    </source>
</evidence>
<dbReference type="Proteomes" id="UP000075260">
    <property type="component" value="Unassembled WGS sequence"/>
</dbReference>
<proteinExistence type="predicted"/>
<sequence>MKIDDDSKPSPTRVVIATLAALQLTACASAATVTLDQAIKELAPDYRVRTPATGAASLGRRLLGDQPETNACFDGDQGTAAPSWSMVTLRYGDVLDGRLSADFGGALEVAPAAGASSERSASVTLTDLVESRLSAVYLNASGACTGLFGEAGTSYVKVLTRAIRAGTIEVAAEQSTTAALSIDAAALGGASVSASSSSGRKLQGASLFFADYPECFSVVYDKKDCAGSAVGPGNACDLDACSFNVAALDTSGASWAGKLSCEGGAALDLGGALGAWGEAQKMAPGVTYNVRVLPGAWLGTVNIDLRRWVTRSESPDKCAAPASAPHPG</sequence>
<name>A0A150QYT9_SORCE</name>
<organism evidence="2 3">
    <name type="scientific">Sorangium cellulosum</name>
    <name type="common">Polyangium cellulosum</name>
    <dbReference type="NCBI Taxonomy" id="56"/>
    <lineage>
        <taxon>Bacteria</taxon>
        <taxon>Pseudomonadati</taxon>
        <taxon>Myxococcota</taxon>
        <taxon>Polyangia</taxon>
        <taxon>Polyangiales</taxon>
        <taxon>Polyangiaceae</taxon>
        <taxon>Sorangium</taxon>
    </lineage>
</organism>
<evidence type="ECO:0000313" key="3">
    <source>
        <dbReference type="Proteomes" id="UP000075260"/>
    </source>
</evidence>
<dbReference type="OrthoDB" id="5502416at2"/>
<dbReference type="AlphaFoldDB" id="A0A150QYT9"/>
<reference evidence="2 3" key="1">
    <citation type="submission" date="2014-02" db="EMBL/GenBank/DDBJ databases">
        <title>The small core and large imbalanced accessory genome model reveals a collaborative survival strategy of Sorangium cellulosum strains in nature.</title>
        <authorList>
            <person name="Han K."/>
            <person name="Peng R."/>
            <person name="Blom J."/>
            <person name="Li Y.-Z."/>
        </authorList>
    </citation>
    <scope>NUCLEOTIDE SEQUENCE [LARGE SCALE GENOMIC DNA]</scope>
    <source>
        <strain evidence="2 3">So0008-312</strain>
    </source>
</reference>
<evidence type="ECO:0000256" key="1">
    <source>
        <dbReference type="SAM" id="SignalP"/>
    </source>
</evidence>
<dbReference type="EMBL" id="JEMA01000212">
    <property type="protein sequence ID" value="KYF73133.1"/>
    <property type="molecule type" value="Genomic_DNA"/>
</dbReference>
<protein>
    <recommendedName>
        <fullName evidence="4">Secreted protein</fullName>
    </recommendedName>
</protein>
<keyword evidence="1" id="KW-0732">Signal</keyword>
<feature type="chain" id="PRO_5007567478" description="Secreted protein" evidence="1">
    <location>
        <begin position="31"/>
        <end position="328"/>
    </location>
</feature>
<comment type="caution">
    <text evidence="2">The sequence shown here is derived from an EMBL/GenBank/DDBJ whole genome shotgun (WGS) entry which is preliminary data.</text>
</comment>
<feature type="signal peptide" evidence="1">
    <location>
        <begin position="1"/>
        <end position="30"/>
    </location>
</feature>
<gene>
    <name evidence="2" type="ORF">BE15_04020</name>
</gene>